<evidence type="ECO:0000313" key="4">
    <source>
        <dbReference type="Proteomes" id="UP000319449"/>
    </source>
</evidence>
<feature type="signal peptide" evidence="2">
    <location>
        <begin position="1"/>
        <end position="23"/>
    </location>
</feature>
<organism evidence="3 4">
    <name type="scientific">Geobacter argillaceus</name>
    <dbReference type="NCBI Taxonomy" id="345631"/>
    <lineage>
        <taxon>Bacteria</taxon>
        <taxon>Pseudomonadati</taxon>
        <taxon>Thermodesulfobacteriota</taxon>
        <taxon>Desulfuromonadia</taxon>
        <taxon>Geobacterales</taxon>
        <taxon>Geobacteraceae</taxon>
        <taxon>Geobacter</taxon>
    </lineage>
</organism>
<evidence type="ECO:0000256" key="1">
    <source>
        <dbReference type="SAM" id="MobiDB-lite"/>
    </source>
</evidence>
<accession>A0A562VPX1</accession>
<evidence type="ECO:0000256" key="2">
    <source>
        <dbReference type="SAM" id="SignalP"/>
    </source>
</evidence>
<feature type="chain" id="PRO_5021939167" evidence="2">
    <location>
        <begin position="24"/>
        <end position="238"/>
    </location>
</feature>
<feature type="region of interest" description="Disordered" evidence="1">
    <location>
        <begin position="213"/>
        <end position="238"/>
    </location>
</feature>
<dbReference type="EMBL" id="VLLN01000006">
    <property type="protein sequence ID" value="TWJ19831.1"/>
    <property type="molecule type" value="Genomic_DNA"/>
</dbReference>
<comment type="caution">
    <text evidence="3">The sequence shown here is derived from an EMBL/GenBank/DDBJ whole genome shotgun (WGS) entry which is preliminary data.</text>
</comment>
<dbReference type="RefSeq" id="WP_145020035.1">
    <property type="nucleotide sequence ID" value="NZ_VLLN01000006.1"/>
</dbReference>
<evidence type="ECO:0000313" key="3">
    <source>
        <dbReference type="EMBL" id="TWJ19831.1"/>
    </source>
</evidence>
<gene>
    <name evidence="3" type="ORF">JN12_01320</name>
</gene>
<keyword evidence="2" id="KW-0732">Signal</keyword>
<keyword evidence="4" id="KW-1185">Reference proteome</keyword>
<reference evidence="3 4" key="1">
    <citation type="submission" date="2019-07" db="EMBL/GenBank/DDBJ databases">
        <title>Genomic Encyclopedia of Archaeal and Bacterial Type Strains, Phase II (KMG-II): from individual species to whole genera.</title>
        <authorList>
            <person name="Goeker M."/>
        </authorList>
    </citation>
    <scope>NUCLEOTIDE SEQUENCE [LARGE SCALE GENOMIC DNA]</scope>
    <source>
        <strain evidence="3 4">ATCC BAA-1139</strain>
    </source>
</reference>
<sequence length="238" mass="26419">MKSLLGWLVTVLILSAFTAQVPAAQTVTIGEHKGQVQLVNDSVSLDSKAKKQILAIVEAILKQRSDALLMIEGDMATEKDPDVYISKSLTLAKEVELFLRDSITAPLDIIIACRKLKPSNNRESSVKFSVMPSSFKADKLTEKRRVEWVLVEKGESFEITEYADAPTSPAGLTAEPLYIDPQLERKLAQQRQTVQRAVAEQARKADDLVARSKAKAAEKARRLERASKYPAPLPTEFR</sequence>
<name>A0A562VPX1_9BACT</name>
<protein>
    <submittedName>
        <fullName evidence="3">Uncharacterized protein</fullName>
    </submittedName>
</protein>
<dbReference type="Proteomes" id="UP000319449">
    <property type="component" value="Unassembled WGS sequence"/>
</dbReference>
<feature type="compositionally biased region" description="Basic and acidic residues" evidence="1">
    <location>
        <begin position="213"/>
        <end position="227"/>
    </location>
</feature>
<proteinExistence type="predicted"/>
<dbReference type="AlphaFoldDB" id="A0A562VPX1"/>